<feature type="coiled-coil region" evidence="1">
    <location>
        <begin position="119"/>
        <end position="150"/>
    </location>
</feature>
<dbReference type="Proteomes" id="UP000721415">
    <property type="component" value="Unassembled WGS sequence"/>
</dbReference>
<keyword evidence="4" id="KW-1185">Reference proteome</keyword>
<accession>A0ABS0LSE9</accession>
<evidence type="ECO:0000313" key="3">
    <source>
        <dbReference type="EMBL" id="MBG9987088.1"/>
    </source>
</evidence>
<dbReference type="Pfam" id="PF20316">
    <property type="entry name" value="DUF6612"/>
    <property type="match status" value="1"/>
</dbReference>
<proteinExistence type="predicted"/>
<evidence type="ECO:0000313" key="4">
    <source>
        <dbReference type="Proteomes" id="UP000721415"/>
    </source>
</evidence>
<reference evidence="3 4" key="1">
    <citation type="submission" date="2020-07" db="EMBL/GenBank/DDBJ databases">
        <title>Facklamia lactis sp. nov., isolated from raw milk.</title>
        <authorList>
            <person name="Doll E.V."/>
            <person name="Huptas C."/>
            <person name="Staib L."/>
            <person name="Wenning M."/>
            <person name="Scherer S."/>
        </authorList>
    </citation>
    <scope>NUCLEOTIDE SEQUENCE [LARGE SCALE GENOMIC DNA]</scope>
    <source>
        <strain evidence="3 4">DSM 111018</strain>
    </source>
</reference>
<evidence type="ECO:0000256" key="2">
    <source>
        <dbReference type="SAM" id="MobiDB-lite"/>
    </source>
</evidence>
<dbReference type="EMBL" id="JACBXQ010000006">
    <property type="protein sequence ID" value="MBG9987088.1"/>
    <property type="molecule type" value="Genomic_DNA"/>
</dbReference>
<sequence length="324" mass="36446">MKKTLSILMAMMVIFVSTNLKINAQGEVSDAWSEIAGKSSNELTSMEIIGDIALAIESQGRQSEVGFVEGEFILNDDPIGAQLLLNVISPMIGEPISFEMYATDGVTYLYNSQEGKWEVEQWTSTAAEIRKELEEAMKSSQNELSQENLSAESSNFIEKYFTVKDEEDRYAFTLNEKIDGKEFYEDLDKAVDLDTVINNAVEEADQQADQIGKKVDSNYEESLRNVINPDAFADFFKMEPQFTIVYDKVTGLFQSLDLGLKINSDLISERISTREAAYLPEWFHLNSKFEAKGYGEKYDIQVPTEATNSQNPVPDEETTEEPAA</sequence>
<organism evidence="3 4">
    <name type="scientific">Facklamia lactis</name>
    <dbReference type="NCBI Taxonomy" id="2749967"/>
    <lineage>
        <taxon>Bacteria</taxon>
        <taxon>Bacillati</taxon>
        <taxon>Bacillota</taxon>
        <taxon>Bacilli</taxon>
        <taxon>Lactobacillales</taxon>
        <taxon>Aerococcaceae</taxon>
        <taxon>Facklamia</taxon>
    </lineage>
</organism>
<gene>
    <name evidence="3" type="ORF">HZY91_09430</name>
</gene>
<feature type="region of interest" description="Disordered" evidence="2">
    <location>
        <begin position="300"/>
        <end position="324"/>
    </location>
</feature>
<dbReference type="InterPro" id="IPR046720">
    <property type="entry name" value="DUF6612"/>
</dbReference>
<protein>
    <submittedName>
        <fullName evidence="3">Uncharacterized protein</fullName>
    </submittedName>
</protein>
<feature type="compositionally biased region" description="Acidic residues" evidence="2">
    <location>
        <begin position="314"/>
        <end position="324"/>
    </location>
</feature>
<name>A0ABS0LSE9_9LACT</name>
<keyword evidence="1" id="KW-0175">Coiled coil</keyword>
<evidence type="ECO:0000256" key="1">
    <source>
        <dbReference type="SAM" id="Coils"/>
    </source>
</evidence>
<dbReference type="RefSeq" id="WP_197116011.1">
    <property type="nucleotide sequence ID" value="NZ_JACBXQ010000006.1"/>
</dbReference>
<comment type="caution">
    <text evidence="3">The sequence shown here is derived from an EMBL/GenBank/DDBJ whole genome shotgun (WGS) entry which is preliminary data.</text>
</comment>